<gene>
    <name evidence="1" type="ORF">MNBD_GAMMA06-1384</name>
</gene>
<evidence type="ECO:0000313" key="1">
    <source>
        <dbReference type="EMBL" id="VAW55013.1"/>
    </source>
</evidence>
<reference evidence="1" key="1">
    <citation type="submission" date="2018-06" db="EMBL/GenBank/DDBJ databases">
        <authorList>
            <person name="Zhirakovskaya E."/>
        </authorList>
    </citation>
    <scope>NUCLEOTIDE SEQUENCE</scope>
</reference>
<dbReference type="Pfam" id="PF12974">
    <property type="entry name" value="Phosphonate-bd"/>
    <property type="match status" value="1"/>
</dbReference>
<proteinExistence type="predicted"/>
<protein>
    <submittedName>
        <fullName evidence="1">Uncharacterized protein</fullName>
    </submittedName>
</protein>
<sequence length="275" mass="30953">MKTIFKVLLIATLFAYSNIFAQEYTLSIQPTLSKEETIKSYQPLADYLSKETGHKIKIKAYRNFFTYWQKMKSEKNFDFVLDAAHFTDYRIVEKNYSVLAKIPNTISFSIVTRNDVFIFDTDELVLEKIATTPSPSLGGIRLYEIFQNPARLPIQVTVHDTSEAVKAIADGKVLAAIIPTPLVSNYDYLNTVMTTTPVPHMAFSASSKVPEEVKNDIKNALIQADNSEDGRIMLGKVKSEKFEKTSAKDYAGYSKLLKGLFGYVPSEEQVSQIGI</sequence>
<dbReference type="PANTHER" id="PTHR35841">
    <property type="entry name" value="PHOSPHONATES-BINDING PERIPLASMIC PROTEIN"/>
    <property type="match status" value="1"/>
</dbReference>
<organism evidence="1">
    <name type="scientific">hydrothermal vent metagenome</name>
    <dbReference type="NCBI Taxonomy" id="652676"/>
    <lineage>
        <taxon>unclassified sequences</taxon>
        <taxon>metagenomes</taxon>
        <taxon>ecological metagenomes</taxon>
    </lineage>
</organism>
<name>A0A3B0WRC5_9ZZZZ</name>
<dbReference type="EMBL" id="UOFD01000082">
    <property type="protein sequence ID" value="VAW55013.1"/>
    <property type="molecule type" value="Genomic_DNA"/>
</dbReference>
<dbReference type="AlphaFoldDB" id="A0A3B0WRC5"/>
<dbReference type="Gene3D" id="3.40.190.10">
    <property type="entry name" value="Periplasmic binding protein-like II"/>
    <property type="match status" value="1"/>
</dbReference>
<dbReference type="SUPFAM" id="SSF53850">
    <property type="entry name" value="Periplasmic binding protein-like II"/>
    <property type="match status" value="1"/>
</dbReference>
<accession>A0A3B0WRC5</accession>
<dbReference type="PANTHER" id="PTHR35841:SF1">
    <property type="entry name" value="PHOSPHONATES-BINDING PERIPLASMIC PROTEIN"/>
    <property type="match status" value="1"/>
</dbReference>